<evidence type="ECO:0000313" key="3">
    <source>
        <dbReference type="EMBL" id="KAE8037761.1"/>
    </source>
</evidence>
<organism evidence="3 4">
    <name type="scientific">Carpinus fangiana</name>
    <dbReference type="NCBI Taxonomy" id="176857"/>
    <lineage>
        <taxon>Eukaryota</taxon>
        <taxon>Viridiplantae</taxon>
        <taxon>Streptophyta</taxon>
        <taxon>Embryophyta</taxon>
        <taxon>Tracheophyta</taxon>
        <taxon>Spermatophyta</taxon>
        <taxon>Magnoliopsida</taxon>
        <taxon>eudicotyledons</taxon>
        <taxon>Gunneridae</taxon>
        <taxon>Pentapetalae</taxon>
        <taxon>rosids</taxon>
        <taxon>fabids</taxon>
        <taxon>Fagales</taxon>
        <taxon>Betulaceae</taxon>
        <taxon>Carpinus</taxon>
    </lineage>
</organism>
<dbReference type="OrthoDB" id="1648650at2759"/>
<dbReference type="PANTHER" id="PTHR36245">
    <property type="entry name" value="GLYCINE-RICH PROTEIN DOT1-LIKE"/>
    <property type="match status" value="1"/>
</dbReference>
<name>A0A660KPV4_9ROSI</name>
<keyword evidence="2" id="KW-0812">Transmembrane</keyword>
<feature type="transmembrane region" description="Helical" evidence="2">
    <location>
        <begin position="47"/>
        <end position="67"/>
    </location>
</feature>
<feature type="transmembrane region" description="Helical" evidence="2">
    <location>
        <begin position="6"/>
        <end position="21"/>
    </location>
</feature>
<keyword evidence="4" id="KW-1185">Reference proteome</keyword>
<dbReference type="Proteomes" id="UP000327013">
    <property type="component" value="Chromosome 4"/>
</dbReference>
<feature type="region of interest" description="Disordered" evidence="1">
    <location>
        <begin position="74"/>
        <end position="94"/>
    </location>
</feature>
<feature type="transmembrane region" description="Helical" evidence="2">
    <location>
        <begin position="157"/>
        <end position="177"/>
    </location>
</feature>
<accession>A0A660KPV4</accession>
<keyword evidence="2" id="KW-1133">Transmembrane helix</keyword>
<proteinExistence type="predicted"/>
<evidence type="ECO:0000256" key="1">
    <source>
        <dbReference type="SAM" id="MobiDB-lite"/>
    </source>
</evidence>
<reference evidence="3 4" key="1">
    <citation type="submission" date="2019-06" db="EMBL/GenBank/DDBJ databases">
        <title>A chromosomal-level reference genome of Carpinus fangiana (Coryloideae, Betulaceae).</title>
        <authorList>
            <person name="Yang X."/>
            <person name="Wang Z."/>
            <person name="Zhang L."/>
            <person name="Hao G."/>
            <person name="Liu J."/>
            <person name="Yang Y."/>
        </authorList>
    </citation>
    <scope>NUCLEOTIDE SEQUENCE [LARGE SCALE GENOMIC DNA]</scope>
    <source>
        <strain evidence="3">Cfa_2016G</strain>
        <tissue evidence="3">Leaf</tissue>
    </source>
</reference>
<evidence type="ECO:0000256" key="2">
    <source>
        <dbReference type="SAM" id="Phobius"/>
    </source>
</evidence>
<keyword evidence="2" id="KW-0472">Membrane</keyword>
<dbReference type="PANTHER" id="PTHR36245:SF7">
    <property type="entry name" value="GLYCINE-RICH PROTEIN"/>
    <property type="match status" value="1"/>
</dbReference>
<sequence length="178" mass="19528">MQLIYTYTHAFIYIYVYLFVERERKRKNKIYDLKVYMHGSQMGSKEIAVFLIFFSYYLHVFAISSPLQMALPSSDSSQESHLGEKNVPRHGSKIGHAYGHGNGGRVTGAGENANNGGSRSPNGQGGTAFIPVYAAGAANNHHQNNHHGSGNSNRNSIGVSILILVAATLASLITYLYY</sequence>
<gene>
    <name evidence="3" type="ORF">FH972_010324</name>
</gene>
<protein>
    <submittedName>
        <fullName evidence="3">Uncharacterized protein</fullName>
    </submittedName>
</protein>
<evidence type="ECO:0000313" key="4">
    <source>
        <dbReference type="Proteomes" id="UP000327013"/>
    </source>
</evidence>
<dbReference type="AlphaFoldDB" id="A0A660KPV4"/>
<dbReference type="EMBL" id="CM017324">
    <property type="protein sequence ID" value="KAE8037761.1"/>
    <property type="molecule type" value="Genomic_DNA"/>
</dbReference>